<keyword evidence="3" id="KW-1185">Reference proteome</keyword>
<evidence type="ECO:0000256" key="1">
    <source>
        <dbReference type="SAM" id="Phobius"/>
    </source>
</evidence>
<evidence type="ECO:0008006" key="4">
    <source>
        <dbReference type="Google" id="ProtNLM"/>
    </source>
</evidence>
<reference evidence="2" key="1">
    <citation type="submission" date="2020-06" db="EMBL/GenBank/DDBJ databases">
        <title>Analysis procedures for assessing recovery of high quality, complete, closed genomes from Nanopore long read metagenome sequencing.</title>
        <authorList>
            <person name="Bessarab I."/>
            <person name="Arumugam K."/>
            <person name="Haryono M."/>
            <person name="Liu X."/>
            <person name="Roy S."/>
            <person name="Zuniga-Montanez R.E."/>
            <person name="Qiu G."/>
            <person name="Drautz-Moses D.I."/>
            <person name="Law Y.Y."/>
            <person name="Wuertz S."/>
            <person name="Lauro F.M."/>
            <person name="Huson D.H."/>
            <person name="Williams R.B."/>
        </authorList>
    </citation>
    <scope>NUCLEOTIDE SEQUENCE [LARGE SCALE GENOMIC DNA]</scope>
    <source>
        <strain evidence="2">SSD2</strain>
    </source>
</reference>
<feature type="transmembrane region" description="Helical" evidence="1">
    <location>
        <begin position="20"/>
        <end position="39"/>
    </location>
</feature>
<gene>
    <name evidence="2" type="ORF">HZT40_11210</name>
</gene>
<sequence>MKRSTYLSQLADAGYQKGALKLLAGGLLLSNLLLGAILLQASGKAEKTVVVPPDFQRSFWVSGEEVSPDYLEQMAVYYSGLILNYNPANLEYQTRQFLKFADPVAYGELSGKFADDVGKATRNQLSSAWFPQQVDIHGMTLELTGVQTLFVGKNITEQKQRRYRLELDKGAQQPLVRAFQEIPLPNGRDNTTTSNTE</sequence>
<dbReference type="EMBL" id="CP059265">
    <property type="protein sequence ID" value="QLQ32058.1"/>
    <property type="molecule type" value="Genomic_DNA"/>
</dbReference>
<dbReference type="AlphaFoldDB" id="A0A7L6ASL9"/>
<dbReference type="InterPro" id="IPR007973">
    <property type="entry name" value="Pilus_assembly_TraE"/>
</dbReference>
<proteinExistence type="predicted"/>
<keyword evidence="1" id="KW-1133">Transmembrane helix</keyword>
<keyword evidence="1" id="KW-0472">Membrane</keyword>
<accession>A0A7L6ASL9</accession>
<evidence type="ECO:0000313" key="3">
    <source>
        <dbReference type="Proteomes" id="UP000510621"/>
    </source>
</evidence>
<protein>
    <recommendedName>
        <fullName evidence="4">Type IV conjugative transfer system protein TraE</fullName>
    </recommendedName>
</protein>
<dbReference type="KEGG" id="this:HZT40_11210"/>
<keyword evidence="1" id="KW-0812">Transmembrane</keyword>
<name>A0A7L6ASL9_9GAMM</name>
<evidence type="ECO:0000313" key="2">
    <source>
        <dbReference type="EMBL" id="QLQ32058.1"/>
    </source>
</evidence>
<dbReference type="Proteomes" id="UP000510621">
    <property type="component" value="Chromosome"/>
</dbReference>
<dbReference type="Pfam" id="PF05309">
    <property type="entry name" value="TraE"/>
    <property type="match status" value="1"/>
</dbReference>
<organism evidence="2 3">
    <name type="scientific">Candidatus Thiothrix singaporensis</name>
    <dbReference type="NCBI Taxonomy" id="2799669"/>
    <lineage>
        <taxon>Bacteria</taxon>
        <taxon>Pseudomonadati</taxon>
        <taxon>Pseudomonadota</taxon>
        <taxon>Gammaproteobacteria</taxon>
        <taxon>Thiotrichales</taxon>
        <taxon>Thiotrichaceae</taxon>
        <taxon>Thiothrix</taxon>
    </lineage>
</organism>